<evidence type="ECO:0000313" key="1">
    <source>
        <dbReference type="EMBL" id="SOC43789.1"/>
    </source>
</evidence>
<proteinExistence type="predicted"/>
<dbReference type="Proteomes" id="UP000219167">
    <property type="component" value="Unassembled WGS sequence"/>
</dbReference>
<gene>
    <name evidence="1" type="ORF">SAMN05892877_111231</name>
</gene>
<name>A0A285UPP6_9HYPH</name>
<keyword evidence="2" id="KW-1185">Reference proteome</keyword>
<protein>
    <submittedName>
        <fullName evidence="1">Uncharacterized protein</fullName>
    </submittedName>
</protein>
<accession>A0A285UPP6</accession>
<dbReference type="RefSeq" id="WP_097141326.1">
    <property type="nucleotide sequence ID" value="NZ_OBQD01000011.1"/>
</dbReference>
<sequence length="65" mass="7410">MNAPLPYIFRWNRQNRKGQPCEVLARGTMNSCLVRFADGYRMVTSRNAIMKNKAASCQEGESNRA</sequence>
<evidence type="ECO:0000313" key="2">
    <source>
        <dbReference type="Proteomes" id="UP000219167"/>
    </source>
</evidence>
<dbReference type="OrthoDB" id="8256014at2"/>
<dbReference type="EMBL" id="OBQD01000011">
    <property type="protein sequence ID" value="SOC43789.1"/>
    <property type="molecule type" value="Genomic_DNA"/>
</dbReference>
<organism evidence="1 2">
    <name type="scientific">Rhizobium subbaraonis</name>
    <dbReference type="NCBI Taxonomy" id="908946"/>
    <lineage>
        <taxon>Bacteria</taxon>
        <taxon>Pseudomonadati</taxon>
        <taxon>Pseudomonadota</taxon>
        <taxon>Alphaproteobacteria</taxon>
        <taxon>Hyphomicrobiales</taxon>
        <taxon>Rhizobiaceae</taxon>
        <taxon>Rhizobium/Agrobacterium group</taxon>
        <taxon>Rhizobium</taxon>
    </lineage>
</organism>
<reference evidence="1 2" key="1">
    <citation type="submission" date="2017-08" db="EMBL/GenBank/DDBJ databases">
        <authorList>
            <person name="de Groot N.N."/>
        </authorList>
    </citation>
    <scope>NUCLEOTIDE SEQUENCE [LARGE SCALE GENOMIC DNA]</scope>
    <source>
        <strain evidence="1 2">JC85</strain>
    </source>
</reference>
<dbReference type="AlphaFoldDB" id="A0A285UPP6"/>